<evidence type="ECO:0000313" key="1">
    <source>
        <dbReference type="EMBL" id="KAJ1677378.1"/>
    </source>
</evidence>
<protein>
    <submittedName>
        <fullName evidence="1">Uncharacterized protein</fullName>
    </submittedName>
</protein>
<accession>A0ACC1HQH4</accession>
<keyword evidence="2" id="KW-1185">Reference proteome</keyword>
<dbReference type="Proteomes" id="UP001145114">
    <property type="component" value="Unassembled WGS sequence"/>
</dbReference>
<gene>
    <name evidence="1" type="ORF">EV182_006303</name>
</gene>
<reference evidence="1" key="1">
    <citation type="submission" date="2022-06" db="EMBL/GenBank/DDBJ databases">
        <title>Phylogenomic reconstructions and comparative analyses of Kickxellomycotina fungi.</title>
        <authorList>
            <person name="Reynolds N.K."/>
            <person name="Stajich J.E."/>
            <person name="Barry K."/>
            <person name="Grigoriev I.V."/>
            <person name="Crous P."/>
            <person name="Smith M.E."/>
        </authorList>
    </citation>
    <scope>NUCLEOTIDE SEQUENCE</scope>
    <source>
        <strain evidence="1">RSA 2271</strain>
    </source>
</reference>
<name>A0ACC1HQH4_9FUNG</name>
<sequence>MSPSTALSSTNTLAASWALVKRQPDDKEHGGPLYIYIKYPRDLSIVAKEELDGLYTKLLSARDETTKVQKIITHTFGEPSRPPKGPATSYAKKPAVIFKYEGHVLGQITNVTYDNILNLYTSYRVNGMVKLMRLMLASKEGLGLTEFNM</sequence>
<feature type="non-terminal residue" evidence="1">
    <location>
        <position position="149"/>
    </location>
</feature>
<proteinExistence type="predicted"/>
<organism evidence="1 2">
    <name type="scientific">Spiromyces aspiralis</name>
    <dbReference type="NCBI Taxonomy" id="68401"/>
    <lineage>
        <taxon>Eukaryota</taxon>
        <taxon>Fungi</taxon>
        <taxon>Fungi incertae sedis</taxon>
        <taxon>Zoopagomycota</taxon>
        <taxon>Kickxellomycotina</taxon>
        <taxon>Kickxellomycetes</taxon>
        <taxon>Kickxellales</taxon>
        <taxon>Kickxellaceae</taxon>
        <taxon>Spiromyces</taxon>
    </lineage>
</organism>
<evidence type="ECO:0000313" key="2">
    <source>
        <dbReference type="Proteomes" id="UP001145114"/>
    </source>
</evidence>
<dbReference type="EMBL" id="JAMZIH010002549">
    <property type="protein sequence ID" value="KAJ1677378.1"/>
    <property type="molecule type" value="Genomic_DNA"/>
</dbReference>
<comment type="caution">
    <text evidence="1">The sequence shown here is derived from an EMBL/GenBank/DDBJ whole genome shotgun (WGS) entry which is preliminary data.</text>
</comment>